<protein>
    <submittedName>
        <fullName evidence="2">Uncharacterized protein</fullName>
    </submittedName>
</protein>
<accession>A0A061RXH6</accession>
<proteinExistence type="predicted"/>
<feature type="region of interest" description="Disordered" evidence="1">
    <location>
        <begin position="1"/>
        <end position="24"/>
    </location>
</feature>
<feature type="non-terminal residue" evidence="2">
    <location>
        <position position="77"/>
    </location>
</feature>
<dbReference type="EMBL" id="GBEZ01010178">
    <property type="protein sequence ID" value="JAC75469.1"/>
    <property type="molecule type" value="Transcribed_RNA"/>
</dbReference>
<name>A0A061RXH6_9CHLO</name>
<reference evidence="2" key="1">
    <citation type="submission" date="2014-05" db="EMBL/GenBank/DDBJ databases">
        <title>The transcriptome of the halophilic microalga Tetraselmis sp. GSL018 isolated from the Great Salt Lake, Utah.</title>
        <authorList>
            <person name="Jinkerson R.E."/>
            <person name="D'Adamo S."/>
            <person name="Posewitz M.C."/>
        </authorList>
    </citation>
    <scope>NUCLEOTIDE SEQUENCE</scope>
    <source>
        <strain evidence="2">GSL018</strain>
    </source>
</reference>
<feature type="compositionally biased region" description="Basic and acidic residues" evidence="1">
    <location>
        <begin position="1"/>
        <end position="12"/>
    </location>
</feature>
<sequence>YSDIDFSQRFDHSPSSTQPVEASAPGVRMAGTRFMRRLWLLTWDFLGVEDSAPLPSAVLHGLSPLPPHTFSHIHTLS</sequence>
<gene>
    <name evidence="2" type="ORF">TSPGSL018_22986</name>
</gene>
<evidence type="ECO:0000256" key="1">
    <source>
        <dbReference type="SAM" id="MobiDB-lite"/>
    </source>
</evidence>
<feature type="non-terminal residue" evidence="2">
    <location>
        <position position="1"/>
    </location>
</feature>
<evidence type="ECO:0000313" key="2">
    <source>
        <dbReference type="EMBL" id="JAC75469.1"/>
    </source>
</evidence>
<dbReference type="AlphaFoldDB" id="A0A061RXH6"/>
<organism evidence="2">
    <name type="scientific">Tetraselmis sp. GSL018</name>
    <dbReference type="NCBI Taxonomy" id="582737"/>
    <lineage>
        <taxon>Eukaryota</taxon>
        <taxon>Viridiplantae</taxon>
        <taxon>Chlorophyta</taxon>
        <taxon>core chlorophytes</taxon>
        <taxon>Chlorodendrophyceae</taxon>
        <taxon>Chlorodendrales</taxon>
        <taxon>Chlorodendraceae</taxon>
        <taxon>Tetraselmis</taxon>
    </lineage>
</organism>